<keyword evidence="2" id="KW-0812">Transmembrane</keyword>
<evidence type="ECO:0000313" key="5">
    <source>
        <dbReference type="Proteomes" id="UP000593571"/>
    </source>
</evidence>
<protein>
    <submittedName>
        <fullName evidence="4">TNF receptor superfamily member 9</fullName>
    </submittedName>
</protein>
<comment type="caution">
    <text evidence="4">The sequence shown here is derived from an EMBL/GenBank/DDBJ whole genome shotgun (WGS) entry which is preliminary data.</text>
</comment>
<feature type="domain" description="TNFR-Cys" evidence="3">
    <location>
        <begin position="52"/>
        <end position="91"/>
    </location>
</feature>
<name>A0A7J8KIR7_ROUAE</name>
<dbReference type="InterPro" id="IPR020413">
    <property type="entry name" value="TNFR_9"/>
</dbReference>
<reference evidence="4 5" key="1">
    <citation type="journal article" date="2020" name="Nature">
        <title>Six reference-quality genomes reveal evolution of bat adaptations.</title>
        <authorList>
            <person name="Jebb D."/>
            <person name="Huang Z."/>
            <person name="Pippel M."/>
            <person name="Hughes G.M."/>
            <person name="Lavrichenko K."/>
            <person name="Devanna P."/>
            <person name="Winkler S."/>
            <person name="Jermiin L.S."/>
            <person name="Skirmuntt E.C."/>
            <person name="Katzourakis A."/>
            <person name="Burkitt-Gray L."/>
            <person name="Ray D.A."/>
            <person name="Sullivan K.A.M."/>
            <person name="Roscito J.G."/>
            <person name="Kirilenko B.M."/>
            <person name="Davalos L.M."/>
            <person name="Corthals A.P."/>
            <person name="Power M.L."/>
            <person name="Jones G."/>
            <person name="Ransome R.D."/>
            <person name="Dechmann D.K.N."/>
            <person name="Locatelli A.G."/>
            <person name="Puechmaille S.J."/>
            <person name="Fedrigo O."/>
            <person name="Jarvis E.D."/>
            <person name="Hiller M."/>
            <person name="Vernes S.C."/>
            <person name="Myers E.W."/>
            <person name="Teeling E.C."/>
        </authorList>
    </citation>
    <scope>NUCLEOTIDE SEQUENCE [LARGE SCALE GENOMIC DNA]</scope>
    <source>
        <strain evidence="4">MRouAeg1</strain>
        <tissue evidence="4">Muscle</tissue>
    </source>
</reference>
<dbReference type="SMART" id="SM00208">
    <property type="entry name" value="TNFR"/>
    <property type="match status" value="2"/>
</dbReference>
<dbReference type="PRINTS" id="PR01924">
    <property type="entry name" value="TNFACTORR9"/>
</dbReference>
<comment type="caution">
    <text evidence="1">Lacks conserved residue(s) required for the propagation of feature annotation.</text>
</comment>
<sequence length="260" mass="28258">MQSFIMRNGYCSIMATVLVVMNLERMRAMQDSCRNCPAGTYCVKNKTQACSPCPPNSFSSTSGQKACDICRRCEGVFRTKKACSPTSDAQCECVAGFHCLGTGCRMCEQDCQQGQELAKEGCKDCSFGTFNDQKSSTCRPWTDCSLDGKSVLVNGTKESDVVCGPTSAAFPPGPPPVTMPAPAPEPGRVPPIVVSLLTLLSTAVLFLVFLLALRFSAVKQGRKKFLCLLKQPFMKQVQTAQEEDSCSCRFPEEEEGDCEL</sequence>
<dbReference type="Proteomes" id="UP000593571">
    <property type="component" value="Unassembled WGS sequence"/>
</dbReference>
<dbReference type="PANTHER" id="PTHR47139:SF1">
    <property type="entry name" value="TUMOR NECROSIS FACTOR RECEPTOR SUPERFAMILY MEMBER 9"/>
    <property type="match status" value="1"/>
</dbReference>
<dbReference type="SUPFAM" id="SSF57586">
    <property type="entry name" value="TNF receptor-like"/>
    <property type="match status" value="1"/>
</dbReference>
<dbReference type="GO" id="GO:0006915">
    <property type="term" value="P:apoptotic process"/>
    <property type="evidence" value="ECO:0007669"/>
    <property type="project" value="InterPro"/>
</dbReference>
<dbReference type="GO" id="GO:0038023">
    <property type="term" value="F:signaling receptor activity"/>
    <property type="evidence" value="ECO:0007669"/>
    <property type="project" value="InterPro"/>
</dbReference>
<proteinExistence type="predicted"/>
<dbReference type="GO" id="GO:0008285">
    <property type="term" value="P:negative regulation of cell population proliferation"/>
    <property type="evidence" value="ECO:0007669"/>
    <property type="project" value="InterPro"/>
</dbReference>
<dbReference type="EMBL" id="JACASE010000001">
    <property type="protein sequence ID" value="KAF6508729.1"/>
    <property type="molecule type" value="Genomic_DNA"/>
</dbReference>
<keyword evidence="5" id="KW-1185">Reference proteome</keyword>
<dbReference type="GO" id="GO:0009897">
    <property type="term" value="C:external side of plasma membrane"/>
    <property type="evidence" value="ECO:0007669"/>
    <property type="project" value="InterPro"/>
</dbReference>
<feature type="repeat" description="TNFR-Cys" evidence="1">
    <location>
        <begin position="52"/>
        <end position="91"/>
    </location>
</feature>
<dbReference type="PANTHER" id="PTHR47139">
    <property type="entry name" value="TUMOR NECROSIS FACTOR RECEPTOR SUPERFAMILY MEMBER 9"/>
    <property type="match status" value="1"/>
</dbReference>
<dbReference type="InterPro" id="IPR001368">
    <property type="entry name" value="TNFR/NGFR_Cys_rich_reg"/>
</dbReference>
<evidence type="ECO:0000259" key="3">
    <source>
        <dbReference type="PROSITE" id="PS50050"/>
    </source>
</evidence>
<feature type="disulfide bond" evidence="1">
    <location>
        <begin position="70"/>
        <end position="83"/>
    </location>
</feature>
<evidence type="ECO:0000256" key="1">
    <source>
        <dbReference type="PROSITE-ProRule" id="PRU00206"/>
    </source>
</evidence>
<accession>A0A7J8KIR7</accession>
<keyword evidence="1" id="KW-1015">Disulfide bond</keyword>
<dbReference type="InterPro" id="IPR034020">
    <property type="entry name" value="TNFRSF9_N"/>
</dbReference>
<dbReference type="PROSITE" id="PS50050">
    <property type="entry name" value="TNFR_NGFR_2"/>
    <property type="match status" value="1"/>
</dbReference>
<evidence type="ECO:0000313" key="4">
    <source>
        <dbReference type="EMBL" id="KAF6508729.1"/>
    </source>
</evidence>
<dbReference type="Gene3D" id="2.10.50.10">
    <property type="entry name" value="Tumor Necrosis Factor Receptor, subunit A, domain 2"/>
    <property type="match status" value="2"/>
</dbReference>
<gene>
    <name evidence="4" type="ORF">HJG63_019642</name>
</gene>
<dbReference type="CDD" id="cd13410">
    <property type="entry name" value="TNFRSF9"/>
    <property type="match status" value="1"/>
</dbReference>
<evidence type="ECO:0000256" key="2">
    <source>
        <dbReference type="SAM" id="Phobius"/>
    </source>
</evidence>
<dbReference type="AlphaFoldDB" id="A0A7J8KIR7"/>
<keyword evidence="2" id="KW-0472">Membrane</keyword>
<feature type="transmembrane region" description="Helical" evidence="2">
    <location>
        <begin position="192"/>
        <end position="213"/>
    </location>
</feature>
<feature type="disulfide bond" evidence="1">
    <location>
        <begin position="73"/>
        <end position="91"/>
    </location>
</feature>
<keyword evidence="4" id="KW-0675">Receptor</keyword>
<dbReference type="Pfam" id="PF00020">
    <property type="entry name" value="TNFR_c6"/>
    <property type="match status" value="2"/>
</dbReference>
<organism evidence="4 5">
    <name type="scientific">Rousettus aegyptiacus</name>
    <name type="common">Egyptian fruit bat</name>
    <name type="synonym">Pteropus aegyptiacus</name>
    <dbReference type="NCBI Taxonomy" id="9407"/>
    <lineage>
        <taxon>Eukaryota</taxon>
        <taxon>Metazoa</taxon>
        <taxon>Chordata</taxon>
        <taxon>Craniata</taxon>
        <taxon>Vertebrata</taxon>
        <taxon>Euteleostomi</taxon>
        <taxon>Mammalia</taxon>
        <taxon>Eutheria</taxon>
        <taxon>Laurasiatheria</taxon>
        <taxon>Chiroptera</taxon>
        <taxon>Yinpterochiroptera</taxon>
        <taxon>Pteropodoidea</taxon>
        <taxon>Pteropodidae</taxon>
        <taxon>Rousettinae</taxon>
        <taxon>Rousettus</taxon>
    </lineage>
</organism>
<keyword evidence="2" id="KW-1133">Transmembrane helix</keyword>